<dbReference type="eggNOG" id="ENOG50333QQ">
    <property type="taxonomic scope" value="Bacteria"/>
</dbReference>
<dbReference type="Proteomes" id="UP000007076">
    <property type="component" value="Chromosome"/>
</dbReference>
<evidence type="ECO:0000313" key="3">
    <source>
        <dbReference type="Proteomes" id="UP000007076"/>
    </source>
</evidence>
<accession>E4N1J5</accession>
<keyword evidence="3" id="KW-1185">Reference proteome</keyword>
<sequence length="169" mass="16965">MAATPPVPPLPAAPLPAAPLPAARPASPVLRLLLLGPLAAAAGWAFLALWPAAGATDDLFAWAMSPVTAVLLGSGYGGAAVMLALAARARGWAEVRVATAASCLLVLLTLAATLADRRDLHLDGGPLLGFLAAWGWLAVHLAAPPAGLLALGAQLRTRGPAPARTPRPP</sequence>
<dbReference type="RefSeq" id="WP_014139325.1">
    <property type="nucleotide sequence ID" value="NC_016109.1"/>
</dbReference>
<proteinExistence type="predicted"/>
<feature type="transmembrane region" description="Helical" evidence="1">
    <location>
        <begin position="59"/>
        <end position="85"/>
    </location>
</feature>
<name>E4N1J5_KITSK</name>
<dbReference type="PATRIC" id="fig|452652.3.peg.6284"/>
<feature type="transmembrane region" description="Helical" evidence="1">
    <location>
        <begin position="32"/>
        <end position="53"/>
    </location>
</feature>
<evidence type="ECO:0000256" key="1">
    <source>
        <dbReference type="SAM" id="Phobius"/>
    </source>
</evidence>
<gene>
    <name evidence="2" type="ordered locus">KSE_62660</name>
</gene>
<feature type="transmembrane region" description="Helical" evidence="1">
    <location>
        <begin position="127"/>
        <end position="151"/>
    </location>
</feature>
<feature type="transmembrane region" description="Helical" evidence="1">
    <location>
        <begin position="97"/>
        <end position="115"/>
    </location>
</feature>
<keyword evidence="1" id="KW-0812">Transmembrane</keyword>
<protein>
    <submittedName>
        <fullName evidence="2">Uncharacterized protein</fullName>
    </submittedName>
</protein>
<dbReference type="HOGENOM" id="CLU_1576424_0_0_11"/>
<dbReference type="EMBL" id="AP010968">
    <property type="protein sequence ID" value="BAJ32029.1"/>
    <property type="molecule type" value="Genomic_DNA"/>
</dbReference>
<evidence type="ECO:0000313" key="2">
    <source>
        <dbReference type="EMBL" id="BAJ32029.1"/>
    </source>
</evidence>
<organism evidence="2 3">
    <name type="scientific">Kitasatospora setae (strain ATCC 33774 / DSM 43861 / JCM 3304 / KCC A-0304 / NBRC 14216 / KM-6054)</name>
    <name type="common">Streptomyces setae</name>
    <dbReference type="NCBI Taxonomy" id="452652"/>
    <lineage>
        <taxon>Bacteria</taxon>
        <taxon>Bacillati</taxon>
        <taxon>Actinomycetota</taxon>
        <taxon>Actinomycetes</taxon>
        <taxon>Kitasatosporales</taxon>
        <taxon>Streptomycetaceae</taxon>
        <taxon>Kitasatospora</taxon>
    </lineage>
</organism>
<reference evidence="2 3" key="1">
    <citation type="journal article" date="2010" name="DNA Res.">
        <title>Genome sequence of Kitasatospora setae NBRC 14216T: an evolutionary snapshot of the family Streptomycetaceae.</title>
        <authorList>
            <person name="Ichikawa N."/>
            <person name="Oguchi A."/>
            <person name="Ikeda H."/>
            <person name="Ishikawa J."/>
            <person name="Kitani S."/>
            <person name="Watanabe Y."/>
            <person name="Nakamura S."/>
            <person name="Katano Y."/>
            <person name="Kishi E."/>
            <person name="Sasagawa M."/>
            <person name="Ankai A."/>
            <person name="Fukui S."/>
            <person name="Hashimoto Y."/>
            <person name="Kamata S."/>
            <person name="Otoguro M."/>
            <person name="Tanikawa S."/>
            <person name="Nihira T."/>
            <person name="Horinouchi S."/>
            <person name="Ohnishi Y."/>
            <person name="Hayakawa M."/>
            <person name="Kuzuyama T."/>
            <person name="Arisawa A."/>
            <person name="Nomoto F."/>
            <person name="Miura H."/>
            <person name="Takahashi Y."/>
            <person name="Fujita N."/>
        </authorList>
    </citation>
    <scope>NUCLEOTIDE SEQUENCE [LARGE SCALE GENOMIC DNA]</scope>
    <source>
        <strain evidence="3">ATCC 33774 / DSM 43861 / JCM 3304 / KCC A-0304 / NBRC 14216 / KM-6054</strain>
    </source>
</reference>
<keyword evidence="1" id="KW-0472">Membrane</keyword>
<dbReference type="KEGG" id="ksk:KSE_62660"/>
<dbReference type="AlphaFoldDB" id="E4N1J5"/>
<keyword evidence="1" id="KW-1133">Transmembrane helix</keyword>